<dbReference type="InterPro" id="IPR011010">
    <property type="entry name" value="DNA_brk_join_enz"/>
</dbReference>
<name>A0A225DQI6_9BACT</name>
<dbReference type="PANTHER" id="PTHR30349:SF88">
    <property type="entry name" value="BLL1584 PROTEIN"/>
    <property type="match status" value="1"/>
</dbReference>
<comment type="caution">
    <text evidence="7">The sequence shown here is derived from an EMBL/GenBank/DDBJ whole genome shotgun (WGS) entry which is preliminary data.</text>
</comment>
<dbReference type="Gene3D" id="1.10.443.10">
    <property type="entry name" value="Intergrase catalytic core"/>
    <property type="match status" value="1"/>
</dbReference>
<feature type="domain" description="Tyr recombinase" evidence="5">
    <location>
        <begin position="160"/>
        <end position="338"/>
    </location>
</feature>
<dbReference type="PROSITE" id="PS51898">
    <property type="entry name" value="TYR_RECOMBINASE"/>
    <property type="match status" value="1"/>
</dbReference>
<proteinExistence type="predicted"/>
<dbReference type="RefSeq" id="WP_088256922.1">
    <property type="nucleotide sequence ID" value="NZ_NIDE01000010.1"/>
</dbReference>
<keyword evidence="2 4" id="KW-0238">DNA-binding</keyword>
<dbReference type="SUPFAM" id="SSF56349">
    <property type="entry name" value="DNA breaking-rejoining enzymes"/>
    <property type="match status" value="1"/>
</dbReference>
<dbReference type="InterPro" id="IPR050090">
    <property type="entry name" value="Tyrosine_recombinase_XerCD"/>
</dbReference>
<gene>
    <name evidence="7" type="ORF">FRUB_06022</name>
</gene>
<feature type="domain" description="Core-binding (CB)" evidence="6">
    <location>
        <begin position="60"/>
        <end position="140"/>
    </location>
</feature>
<evidence type="ECO:0000313" key="8">
    <source>
        <dbReference type="Proteomes" id="UP000214646"/>
    </source>
</evidence>
<reference evidence="8" key="1">
    <citation type="submission" date="2017-06" db="EMBL/GenBank/DDBJ databases">
        <title>Genome analysis of Fimbriiglobus ruber SP5, the first member of the order Planctomycetales with confirmed chitinolytic capability.</title>
        <authorList>
            <person name="Ravin N.V."/>
            <person name="Rakitin A.L."/>
            <person name="Ivanova A.A."/>
            <person name="Beletsky A.V."/>
            <person name="Kulichevskaya I.S."/>
            <person name="Mardanov A.V."/>
            <person name="Dedysh S.N."/>
        </authorList>
    </citation>
    <scope>NUCLEOTIDE SEQUENCE [LARGE SCALE GENOMIC DNA]</scope>
    <source>
        <strain evidence="8">SP5</strain>
    </source>
</reference>
<dbReference type="OrthoDB" id="255290at2"/>
<keyword evidence="3" id="KW-0233">DNA recombination</keyword>
<evidence type="ECO:0000256" key="2">
    <source>
        <dbReference type="ARBA" id="ARBA00023125"/>
    </source>
</evidence>
<evidence type="ECO:0000259" key="6">
    <source>
        <dbReference type="PROSITE" id="PS51900"/>
    </source>
</evidence>
<dbReference type="GO" id="GO:0003677">
    <property type="term" value="F:DNA binding"/>
    <property type="evidence" value="ECO:0007669"/>
    <property type="project" value="UniProtKB-UniRule"/>
</dbReference>
<dbReference type="InterPro" id="IPR013762">
    <property type="entry name" value="Integrase-like_cat_sf"/>
</dbReference>
<dbReference type="Pfam" id="PF00589">
    <property type="entry name" value="Phage_integrase"/>
    <property type="match status" value="1"/>
</dbReference>
<evidence type="ECO:0008006" key="9">
    <source>
        <dbReference type="Google" id="ProtNLM"/>
    </source>
</evidence>
<dbReference type="EMBL" id="NIDE01000010">
    <property type="protein sequence ID" value="OWK39459.1"/>
    <property type="molecule type" value="Genomic_DNA"/>
</dbReference>
<keyword evidence="8" id="KW-1185">Reference proteome</keyword>
<evidence type="ECO:0000259" key="5">
    <source>
        <dbReference type="PROSITE" id="PS51898"/>
    </source>
</evidence>
<evidence type="ECO:0000313" key="7">
    <source>
        <dbReference type="EMBL" id="OWK39459.1"/>
    </source>
</evidence>
<dbReference type="AlphaFoldDB" id="A0A225DQI6"/>
<evidence type="ECO:0000256" key="4">
    <source>
        <dbReference type="PROSITE-ProRule" id="PRU01248"/>
    </source>
</evidence>
<dbReference type="PROSITE" id="PS51900">
    <property type="entry name" value="CB"/>
    <property type="match status" value="1"/>
</dbReference>
<dbReference type="Gene3D" id="1.10.150.130">
    <property type="match status" value="1"/>
</dbReference>
<dbReference type="Proteomes" id="UP000214646">
    <property type="component" value="Unassembled WGS sequence"/>
</dbReference>
<accession>A0A225DQI6</accession>
<protein>
    <recommendedName>
        <fullName evidence="9">Integrase</fullName>
    </recommendedName>
</protein>
<dbReference type="InterPro" id="IPR002104">
    <property type="entry name" value="Integrase_catalytic"/>
</dbReference>
<evidence type="ECO:0000256" key="3">
    <source>
        <dbReference type="ARBA" id="ARBA00023172"/>
    </source>
</evidence>
<dbReference type="Pfam" id="PF13102">
    <property type="entry name" value="Phage_int_SAM_5"/>
    <property type="match status" value="1"/>
</dbReference>
<sequence>MARPHKPWYRAPRQTWYVEVDGKQIPLAKGPKAATQKEAYAAFNKLMEHVDAPEGNVRQDSMISILGRFLGWTKKHKAPATYDQRRYFLKSFVKYKGASKFRPERVTVDFVEDWLDSHPKWKASRRHAILCLTQAFNWAVKRGKLAKNPITGIDIPTQTRTLTYLTAAQRKTIYEATKDIAFKRLLTAMQETGCRPGELSAVESANAKLEIGVWVLPQHKTGKKTGKPRTVYLTAVMVEMTRELADKNPTGPLFLNYRKKPWNRNSIRCRFRTLRKQFPEFGHFTAYSFRRAFVTDALERGVDIAQVAELVGHTSTDMVMRHYNQLQERVAHMREMAEKATK</sequence>
<dbReference type="InterPro" id="IPR025269">
    <property type="entry name" value="SAM-like_dom"/>
</dbReference>
<organism evidence="7 8">
    <name type="scientific">Fimbriiglobus ruber</name>
    <dbReference type="NCBI Taxonomy" id="1908690"/>
    <lineage>
        <taxon>Bacteria</taxon>
        <taxon>Pseudomonadati</taxon>
        <taxon>Planctomycetota</taxon>
        <taxon>Planctomycetia</taxon>
        <taxon>Gemmatales</taxon>
        <taxon>Gemmataceae</taxon>
        <taxon>Fimbriiglobus</taxon>
    </lineage>
</organism>
<dbReference type="GO" id="GO:0006310">
    <property type="term" value="P:DNA recombination"/>
    <property type="evidence" value="ECO:0007669"/>
    <property type="project" value="UniProtKB-KW"/>
</dbReference>
<dbReference type="CDD" id="cd00397">
    <property type="entry name" value="DNA_BRE_C"/>
    <property type="match status" value="1"/>
</dbReference>
<dbReference type="GO" id="GO:0015074">
    <property type="term" value="P:DNA integration"/>
    <property type="evidence" value="ECO:0007669"/>
    <property type="project" value="UniProtKB-KW"/>
</dbReference>
<evidence type="ECO:0000256" key="1">
    <source>
        <dbReference type="ARBA" id="ARBA00022908"/>
    </source>
</evidence>
<dbReference type="InterPro" id="IPR044068">
    <property type="entry name" value="CB"/>
</dbReference>
<dbReference type="PANTHER" id="PTHR30349">
    <property type="entry name" value="PHAGE INTEGRASE-RELATED"/>
    <property type="match status" value="1"/>
</dbReference>
<keyword evidence="1" id="KW-0229">DNA integration</keyword>
<dbReference type="InterPro" id="IPR010998">
    <property type="entry name" value="Integrase_recombinase_N"/>
</dbReference>